<sequence length="50" mass="5296">MTRRLMRPLGTALGLALLLTGLTACGKKGPPSAPGPTSHMTYPRTYPMPD</sequence>
<comment type="caution">
    <text evidence="3">The sequence shown here is derived from an EMBL/GenBank/DDBJ whole genome shotgun (WGS) entry which is preliminary data.</text>
</comment>
<reference evidence="3 4" key="1">
    <citation type="submission" date="2018-07" db="EMBL/GenBank/DDBJ databases">
        <title>Genomic Encyclopedia of Type Strains, Phase IV (KMG-IV): sequencing the most valuable type-strain genomes for metagenomic binning, comparative biology and taxonomic classification.</title>
        <authorList>
            <person name="Goeker M."/>
        </authorList>
    </citation>
    <scope>NUCLEOTIDE SEQUENCE [LARGE SCALE GENOMIC DNA]</scope>
    <source>
        <strain evidence="3 4">DSM 5603</strain>
    </source>
</reference>
<evidence type="ECO:0000256" key="1">
    <source>
        <dbReference type="SAM" id="MobiDB-lite"/>
    </source>
</evidence>
<dbReference type="EMBL" id="QQAW01000004">
    <property type="protein sequence ID" value="RDI38116.1"/>
    <property type="molecule type" value="Genomic_DNA"/>
</dbReference>
<dbReference type="PROSITE" id="PS51257">
    <property type="entry name" value="PROKAR_LIPOPROTEIN"/>
    <property type="match status" value="1"/>
</dbReference>
<accession>A0A370G506</accession>
<dbReference type="Proteomes" id="UP000562982">
    <property type="component" value="Unassembled WGS sequence"/>
</dbReference>
<evidence type="ECO:0000313" key="5">
    <source>
        <dbReference type="Proteomes" id="UP000562982"/>
    </source>
</evidence>
<organism evidence="3 4">
    <name type="scientific">Gluconacetobacter liquefaciens</name>
    <name type="common">Acetobacter liquefaciens</name>
    <dbReference type="NCBI Taxonomy" id="89584"/>
    <lineage>
        <taxon>Bacteria</taxon>
        <taxon>Pseudomonadati</taxon>
        <taxon>Pseudomonadota</taxon>
        <taxon>Alphaproteobacteria</taxon>
        <taxon>Acetobacterales</taxon>
        <taxon>Acetobacteraceae</taxon>
        <taxon>Gluconacetobacter</taxon>
    </lineage>
</organism>
<evidence type="ECO:0000313" key="3">
    <source>
        <dbReference type="EMBL" id="RDI38116.1"/>
    </source>
</evidence>
<evidence type="ECO:0000313" key="4">
    <source>
        <dbReference type="Proteomes" id="UP000254958"/>
    </source>
</evidence>
<feature type="region of interest" description="Disordered" evidence="1">
    <location>
        <begin position="25"/>
        <end position="50"/>
    </location>
</feature>
<dbReference type="AlphaFoldDB" id="A0A370G506"/>
<dbReference type="RefSeq" id="WP_170143165.1">
    <property type="nucleotide sequence ID" value="NZ_BJMI01000016.1"/>
</dbReference>
<gene>
    <name evidence="3" type="ORF">C7453_10453</name>
    <name evidence="2" type="ORF">HLH32_08625</name>
</gene>
<reference evidence="2 5" key="2">
    <citation type="submission" date="2020-04" db="EMBL/GenBank/DDBJ databases">
        <title>Description of novel Gluconacetobacter.</title>
        <authorList>
            <person name="Sombolestani A."/>
        </authorList>
    </citation>
    <scope>NUCLEOTIDE SEQUENCE [LARGE SCALE GENOMIC DNA]</scope>
    <source>
        <strain evidence="2 5">LMG 1382</strain>
    </source>
</reference>
<name>A0A370G506_GLULI</name>
<protein>
    <recommendedName>
        <fullName evidence="6">Lipoprotein</fullName>
    </recommendedName>
</protein>
<keyword evidence="4" id="KW-1185">Reference proteome</keyword>
<evidence type="ECO:0008006" key="6">
    <source>
        <dbReference type="Google" id="ProtNLM"/>
    </source>
</evidence>
<dbReference type="EMBL" id="JABEQI010000004">
    <property type="protein sequence ID" value="MBB2186451.1"/>
    <property type="molecule type" value="Genomic_DNA"/>
</dbReference>
<dbReference type="Proteomes" id="UP000254958">
    <property type="component" value="Unassembled WGS sequence"/>
</dbReference>
<evidence type="ECO:0000313" key="2">
    <source>
        <dbReference type="EMBL" id="MBB2186451.1"/>
    </source>
</evidence>
<proteinExistence type="predicted"/>